<keyword evidence="5" id="KW-1185">Reference proteome</keyword>
<feature type="compositionally biased region" description="Polar residues" evidence="4">
    <location>
        <begin position="96"/>
        <end position="117"/>
    </location>
</feature>
<feature type="compositionally biased region" description="Polar residues" evidence="4">
    <location>
        <begin position="1"/>
        <end position="19"/>
    </location>
</feature>
<name>A0A6J2U6A5_DROLE</name>
<dbReference type="PROSITE" id="PS50088">
    <property type="entry name" value="ANK_REPEAT"/>
    <property type="match status" value="4"/>
</dbReference>
<sequence length="511" mass="55408">MWNQTPTEKAEQQNTATSDNNKESSAVAAAADCGCSASSVGGSSGKNSVEKQLDNKQTSIENNSKTTKSNIFGGKTNDDYDKQQAGNPAINKQKEFSAQSETSDSGFLSGPQSSHISDYSEEFIDNKSNNDNKADEAVDQKKKATSVEVVTDSGIIEDSEGASSMLLKQNVDMEAGISQWTVQSTLASGPINNLNATDNAGSKRGNNTTAKPQQQQQNTAAGNPAISNGINIMNAWEQFYKQNDDGDTPLHLACMSSYVDSNVVTALIRMAPHPCLLNIQNDAAQTPLHLAALTHQPHLLRMLLKAGAEPTVRDRHGNTALHLSCIAGDKQCVRALTEQFSASEIQEAHRNYGHRSQDKTVSSLNYARLPADLEIRNYDGERCVHLAAQSGNIEILRTLVSHGADINAREGKSGRTPLHIAIEACNEDLANFLLDECEKLNLETATYAGLTAYQVACILNKSSMQNKLEEKGAETFAPPDSDYDSSDYEDLDDSKLYRRFNCFVSNPMPCA</sequence>
<feature type="region of interest" description="Disordered" evidence="4">
    <location>
        <begin position="189"/>
        <end position="226"/>
    </location>
</feature>
<evidence type="ECO:0000313" key="6">
    <source>
        <dbReference type="RefSeq" id="XP_030383495.1"/>
    </source>
</evidence>
<dbReference type="GeneID" id="115631020"/>
<feature type="repeat" description="ANK" evidence="3">
    <location>
        <begin position="379"/>
        <end position="411"/>
    </location>
</feature>
<dbReference type="GO" id="GO:0051059">
    <property type="term" value="F:NF-kappaB binding"/>
    <property type="evidence" value="ECO:0007669"/>
    <property type="project" value="TreeGrafter"/>
</dbReference>
<dbReference type="OrthoDB" id="20727at2759"/>
<dbReference type="Gene3D" id="1.25.40.20">
    <property type="entry name" value="Ankyrin repeat-containing domain"/>
    <property type="match status" value="1"/>
</dbReference>
<dbReference type="PRINTS" id="PR01415">
    <property type="entry name" value="ANKYRIN"/>
</dbReference>
<feature type="compositionally biased region" description="Low complexity" evidence="4">
    <location>
        <begin position="24"/>
        <end position="41"/>
    </location>
</feature>
<evidence type="ECO:0000256" key="2">
    <source>
        <dbReference type="ARBA" id="ARBA00023043"/>
    </source>
</evidence>
<dbReference type="InterPro" id="IPR002110">
    <property type="entry name" value="Ankyrin_rpt"/>
</dbReference>
<dbReference type="RefSeq" id="XP_030383495.1">
    <property type="nucleotide sequence ID" value="XM_030527635.1"/>
</dbReference>
<dbReference type="SUPFAM" id="SSF48403">
    <property type="entry name" value="Ankyrin repeat"/>
    <property type="match status" value="1"/>
</dbReference>
<feature type="region of interest" description="Disordered" evidence="4">
    <location>
        <begin position="1"/>
        <end position="147"/>
    </location>
</feature>
<dbReference type="GO" id="GO:0005829">
    <property type="term" value="C:cytosol"/>
    <property type="evidence" value="ECO:0007669"/>
    <property type="project" value="TreeGrafter"/>
</dbReference>
<dbReference type="InterPro" id="IPR036770">
    <property type="entry name" value="Ankyrin_rpt-contain_sf"/>
</dbReference>
<feature type="compositionally biased region" description="Basic and acidic residues" evidence="4">
    <location>
        <begin position="124"/>
        <end position="142"/>
    </location>
</feature>
<keyword evidence="1" id="KW-0677">Repeat</keyword>
<evidence type="ECO:0000256" key="3">
    <source>
        <dbReference type="PROSITE-ProRule" id="PRU00023"/>
    </source>
</evidence>
<evidence type="ECO:0000256" key="4">
    <source>
        <dbReference type="SAM" id="MobiDB-lite"/>
    </source>
</evidence>
<dbReference type="Proteomes" id="UP000504634">
    <property type="component" value="Unplaced"/>
</dbReference>
<accession>A0A6J2U6A5</accession>
<feature type="repeat" description="ANK" evidence="3">
    <location>
        <begin position="245"/>
        <end position="269"/>
    </location>
</feature>
<evidence type="ECO:0000313" key="5">
    <source>
        <dbReference type="Proteomes" id="UP000504634"/>
    </source>
</evidence>
<dbReference type="PROSITE" id="PS50297">
    <property type="entry name" value="ANK_REP_REGION"/>
    <property type="match status" value="4"/>
</dbReference>
<dbReference type="GO" id="GO:0071356">
    <property type="term" value="P:cellular response to tumor necrosis factor"/>
    <property type="evidence" value="ECO:0007669"/>
    <property type="project" value="TreeGrafter"/>
</dbReference>
<feature type="repeat" description="ANK" evidence="3">
    <location>
        <begin position="413"/>
        <end position="445"/>
    </location>
</feature>
<dbReference type="PANTHER" id="PTHR46680">
    <property type="entry name" value="NF-KAPPA-B INHIBITOR ALPHA"/>
    <property type="match status" value="1"/>
</dbReference>
<reference evidence="6" key="1">
    <citation type="submission" date="2025-08" db="UniProtKB">
        <authorList>
            <consortium name="RefSeq"/>
        </authorList>
    </citation>
    <scope>IDENTIFICATION</scope>
    <source>
        <strain evidence="6">11010-0011.00</strain>
        <tissue evidence="6">Whole body</tissue>
    </source>
</reference>
<feature type="region of interest" description="Disordered" evidence="4">
    <location>
        <begin position="470"/>
        <end position="489"/>
    </location>
</feature>
<keyword evidence="2 3" id="KW-0040">ANK repeat</keyword>
<dbReference type="Pfam" id="PF12796">
    <property type="entry name" value="Ank_2"/>
    <property type="match status" value="2"/>
</dbReference>
<dbReference type="AlphaFoldDB" id="A0A6J2U6A5"/>
<evidence type="ECO:0000256" key="1">
    <source>
        <dbReference type="ARBA" id="ARBA00022737"/>
    </source>
</evidence>
<dbReference type="InterPro" id="IPR051070">
    <property type="entry name" value="NF-kappa-B_inhibitor"/>
</dbReference>
<dbReference type="CTD" id="34969"/>
<feature type="compositionally biased region" description="Polar residues" evidence="4">
    <location>
        <begin position="55"/>
        <end position="70"/>
    </location>
</feature>
<organism evidence="5 6">
    <name type="scientific">Drosophila lebanonensis</name>
    <name type="common">Fruit fly</name>
    <name type="synonym">Scaptodrosophila lebanonensis</name>
    <dbReference type="NCBI Taxonomy" id="7225"/>
    <lineage>
        <taxon>Eukaryota</taxon>
        <taxon>Metazoa</taxon>
        <taxon>Ecdysozoa</taxon>
        <taxon>Arthropoda</taxon>
        <taxon>Hexapoda</taxon>
        <taxon>Insecta</taxon>
        <taxon>Pterygota</taxon>
        <taxon>Neoptera</taxon>
        <taxon>Endopterygota</taxon>
        <taxon>Diptera</taxon>
        <taxon>Brachycera</taxon>
        <taxon>Muscomorpha</taxon>
        <taxon>Ephydroidea</taxon>
        <taxon>Drosophilidae</taxon>
        <taxon>Scaptodrosophila</taxon>
    </lineage>
</organism>
<protein>
    <submittedName>
        <fullName evidence="6">NF-kappa-B inhibitor cactus</fullName>
    </submittedName>
</protein>
<gene>
    <name evidence="6" type="primary">LOC115631020</name>
</gene>
<dbReference type="SMART" id="SM00248">
    <property type="entry name" value="ANK"/>
    <property type="match status" value="5"/>
</dbReference>
<feature type="repeat" description="ANK" evidence="3">
    <location>
        <begin position="283"/>
        <end position="315"/>
    </location>
</feature>
<proteinExistence type="predicted"/>
<dbReference type="PANTHER" id="PTHR46680:SF3">
    <property type="entry name" value="NF-KAPPA-B INHIBITOR CACTUS"/>
    <property type="match status" value="1"/>
</dbReference>